<dbReference type="AlphaFoldDB" id="A0A9D1MKW6"/>
<reference evidence="2" key="2">
    <citation type="journal article" date="2021" name="PeerJ">
        <title>Extensive microbial diversity within the chicken gut microbiome revealed by metagenomics and culture.</title>
        <authorList>
            <person name="Gilroy R."/>
            <person name="Ravi A."/>
            <person name="Getino M."/>
            <person name="Pursley I."/>
            <person name="Horton D.L."/>
            <person name="Alikhan N.F."/>
            <person name="Baker D."/>
            <person name="Gharbi K."/>
            <person name="Hall N."/>
            <person name="Watson M."/>
            <person name="Adriaenssens E.M."/>
            <person name="Foster-Nyarko E."/>
            <person name="Jarju S."/>
            <person name="Secka A."/>
            <person name="Antonio M."/>
            <person name="Oren A."/>
            <person name="Chaudhuri R.R."/>
            <person name="La Ragione R."/>
            <person name="Hildebrand F."/>
            <person name="Pallen M.J."/>
        </authorList>
    </citation>
    <scope>NUCLEOTIDE SEQUENCE</scope>
    <source>
        <strain evidence="2">CHK195-12923</strain>
    </source>
</reference>
<dbReference type="GO" id="GO:0009116">
    <property type="term" value="P:nucleoside metabolic process"/>
    <property type="evidence" value="ECO:0007669"/>
    <property type="project" value="InterPro"/>
</dbReference>
<dbReference type="InterPro" id="IPR035994">
    <property type="entry name" value="Nucleoside_phosphorylase_sf"/>
</dbReference>
<dbReference type="Proteomes" id="UP000824110">
    <property type="component" value="Unassembled WGS sequence"/>
</dbReference>
<dbReference type="GO" id="GO:0008782">
    <property type="term" value="F:adenosylhomocysteine nucleosidase activity"/>
    <property type="evidence" value="ECO:0007669"/>
    <property type="project" value="TreeGrafter"/>
</dbReference>
<dbReference type="GO" id="GO:0005829">
    <property type="term" value="C:cytosol"/>
    <property type="evidence" value="ECO:0007669"/>
    <property type="project" value="TreeGrafter"/>
</dbReference>
<dbReference type="InterPro" id="IPR000845">
    <property type="entry name" value="Nucleoside_phosphorylase_d"/>
</dbReference>
<accession>A0A9D1MKW6</accession>
<evidence type="ECO:0000313" key="2">
    <source>
        <dbReference type="EMBL" id="HIU62011.1"/>
    </source>
</evidence>
<dbReference type="PANTHER" id="PTHR46832">
    <property type="entry name" value="5'-METHYLTHIOADENOSINE/S-ADENOSYLHOMOCYSTEINE NUCLEOSIDASE"/>
    <property type="match status" value="1"/>
</dbReference>
<dbReference type="EMBL" id="DVNE01000050">
    <property type="protein sequence ID" value="HIU62011.1"/>
    <property type="molecule type" value="Genomic_DNA"/>
</dbReference>
<dbReference type="PANTHER" id="PTHR46832:SF1">
    <property type="entry name" value="5'-METHYLTHIOADENOSINE_S-ADENOSYLHOMOCYSTEINE NUCLEOSIDASE"/>
    <property type="match status" value="1"/>
</dbReference>
<dbReference type="SUPFAM" id="SSF53167">
    <property type="entry name" value="Purine and uridine phosphorylases"/>
    <property type="match status" value="1"/>
</dbReference>
<dbReference type="GO" id="GO:0008930">
    <property type="term" value="F:methylthioadenosine nucleosidase activity"/>
    <property type="evidence" value="ECO:0007669"/>
    <property type="project" value="TreeGrafter"/>
</dbReference>
<organism evidence="2 3">
    <name type="scientific">Candidatus Coproplasma excrementigallinarum</name>
    <dbReference type="NCBI Taxonomy" id="2840747"/>
    <lineage>
        <taxon>Bacteria</taxon>
        <taxon>Bacillati</taxon>
        <taxon>Bacillota</taxon>
        <taxon>Clostridia</taxon>
        <taxon>Eubacteriales</taxon>
        <taxon>Candidatus Coproplasma</taxon>
    </lineage>
</organism>
<sequence length="224" mass="24102">MICFVIAMESEAAPVLKNMTDKKESLIFNKKVYRGNICGDEAAVVVCGVGKVNAACGTQTALWLGAQAIVNIGVAGGLNSRVKVGNIYAVSHATQYDFDLSQLNGTPVGTLNEFKERWLELALAGEYPEKKLATGDRFNDDRRDYILLTDGFGADIRDMEGGAIAQACINAGVPCFIFKAISDVAGSGSTTEQFTHNLEMCSDKLERNICGIYTSVKQELAAKN</sequence>
<dbReference type="GO" id="GO:0019284">
    <property type="term" value="P:L-methionine salvage from S-adenosylmethionine"/>
    <property type="evidence" value="ECO:0007669"/>
    <property type="project" value="TreeGrafter"/>
</dbReference>
<reference evidence="2" key="1">
    <citation type="submission" date="2020-10" db="EMBL/GenBank/DDBJ databases">
        <authorList>
            <person name="Gilroy R."/>
        </authorList>
    </citation>
    <scope>NUCLEOTIDE SEQUENCE</scope>
    <source>
        <strain evidence="2">CHK195-12923</strain>
    </source>
</reference>
<evidence type="ECO:0000313" key="3">
    <source>
        <dbReference type="Proteomes" id="UP000824110"/>
    </source>
</evidence>
<name>A0A9D1MKW6_9FIRM</name>
<feature type="domain" description="Nucleoside phosphorylase" evidence="1">
    <location>
        <begin position="2"/>
        <end position="206"/>
    </location>
</feature>
<gene>
    <name evidence="2" type="ORF">IAB69_05135</name>
</gene>
<protein>
    <submittedName>
        <fullName evidence="2">5'-methylthioadenosine/S-adenosylhomocysteine nucleosidase</fullName>
    </submittedName>
</protein>
<dbReference type="Gene3D" id="3.40.50.1580">
    <property type="entry name" value="Nucleoside phosphorylase domain"/>
    <property type="match status" value="1"/>
</dbReference>
<dbReference type="Pfam" id="PF01048">
    <property type="entry name" value="PNP_UDP_1"/>
    <property type="match status" value="1"/>
</dbReference>
<proteinExistence type="predicted"/>
<dbReference type="CDD" id="cd09008">
    <property type="entry name" value="MTAN"/>
    <property type="match status" value="1"/>
</dbReference>
<evidence type="ECO:0000259" key="1">
    <source>
        <dbReference type="Pfam" id="PF01048"/>
    </source>
</evidence>
<comment type="caution">
    <text evidence="2">The sequence shown here is derived from an EMBL/GenBank/DDBJ whole genome shotgun (WGS) entry which is preliminary data.</text>
</comment>